<evidence type="ECO:0000313" key="2">
    <source>
        <dbReference type="Proteomes" id="UP001066276"/>
    </source>
</evidence>
<name>A0AAV7TM79_PLEWA</name>
<dbReference type="Proteomes" id="UP001066276">
    <property type="component" value="Chromosome 3_2"/>
</dbReference>
<organism evidence="1 2">
    <name type="scientific">Pleurodeles waltl</name>
    <name type="common">Iberian ribbed newt</name>
    <dbReference type="NCBI Taxonomy" id="8319"/>
    <lineage>
        <taxon>Eukaryota</taxon>
        <taxon>Metazoa</taxon>
        <taxon>Chordata</taxon>
        <taxon>Craniata</taxon>
        <taxon>Vertebrata</taxon>
        <taxon>Euteleostomi</taxon>
        <taxon>Amphibia</taxon>
        <taxon>Batrachia</taxon>
        <taxon>Caudata</taxon>
        <taxon>Salamandroidea</taxon>
        <taxon>Salamandridae</taxon>
        <taxon>Pleurodelinae</taxon>
        <taxon>Pleurodeles</taxon>
    </lineage>
</organism>
<accession>A0AAV7TM79</accession>
<comment type="caution">
    <text evidence="1">The sequence shown here is derived from an EMBL/GenBank/DDBJ whole genome shotgun (WGS) entry which is preliminary data.</text>
</comment>
<dbReference type="AlphaFoldDB" id="A0AAV7TM79"/>
<dbReference type="EMBL" id="JANPWB010000006">
    <property type="protein sequence ID" value="KAJ1176807.1"/>
    <property type="molecule type" value="Genomic_DNA"/>
</dbReference>
<gene>
    <name evidence="1" type="ORF">NDU88_002074</name>
</gene>
<sequence>MQSGRLCPERCHQLRLRQQELRGSADGRMRAHGLATQRRLYDVGDKANKLIVWLERRDRGRIWVVTLRDAVGQECRTSGDITEAFAEYYKWLYESRVEYTGVECADLLEDVSVRTLTLEDHDGLEEELS</sequence>
<proteinExistence type="predicted"/>
<protein>
    <submittedName>
        <fullName evidence="1">Uncharacterized protein</fullName>
    </submittedName>
</protein>
<evidence type="ECO:0000313" key="1">
    <source>
        <dbReference type="EMBL" id="KAJ1176807.1"/>
    </source>
</evidence>
<reference evidence="1" key="1">
    <citation type="journal article" date="2022" name="bioRxiv">
        <title>Sequencing and chromosome-scale assembly of the giantPleurodeles waltlgenome.</title>
        <authorList>
            <person name="Brown T."/>
            <person name="Elewa A."/>
            <person name="Iarovenko S."/>
            <person name="Subramanian E."/>
            <person name="Araus A.J."/>
            <person name="Petzold A."/>
            <person name="Susuki M."/>
            <person name="Suzuki K.-i.T."/>
            <person name="Hayashi T."/>
            <person name="Toyoda A."/>
            <person name="Oliveira C."/>
            <person name="Osipova E."/>
            <person name="Leigh N.D."/>
            <person name="Simon A."/>
            <person name="Yun M.H."/>
        </authorList>
    </citation>
    <scope>NUCLEOTIDE SEQUENCE</scope>
    <source>
        <strain evidence="1">20211129_DDA</strain>
        <tissue evidence="1">Liver</tissue>
    </source>
</reference>
<keyword evidence="2" id="KW-1185">Reference proteome</keyword>